<dbReference type="InterPro" id="IPR023074">
    <property type="entry name" value="HMG_CoA_Rdtase_cat_sf"/>
</dbReference>
<dbReference type="HOGENOM" id="CLU_033422_0_0_9"/>
<dbReference type="CDD" id="cd00644">
    <property type="entry name" value="HMG-CoA_reductase_classII"/>
    <property type="match status" value="1"/>
</dbReference>
<dbReference type="OrthoDB" id="9764892at2"/>
<dbReference type="Gene3D" id="3.90.770.10">
    <property type="entry name" value="3-hydroxy-3-methylglutaryl-coenzyme A Reductase, Chain A, domain 2"/>
    <property type="match status" value="1"/>
</dbReference>
<evidence type="ECO:0000256" key="1">
    <source>
        <dbReference type="ARBA" id="ARBA00007661"/>
    </source>
</evidence>
<dbReference type="EC" id="1.1.1.88" evidence="3"/>
<name>H3NH34_9LACT</name>
<dbReference type="GO" id="GO:0140643">
    <property type="term" value="F:hydroxymethylglutaryl-CoA reductase (NADH) activity"/>
    <property type="evidence" value="ECO:0007669"/>
    <property type="project" value="UniProtKB-EC"/>
</dbReference>
<dbReference type="InterPro" id="IPR009023">
    <property type="entry name" value="HMG_CoA_Rdtase_NAD(P)-bd_sf"/>
</dbReference>
<dbReference type="Proteomes" id="UP000006190">
    <property type="component" value="Unassembled WGS sequence"/>
</dbReference>
<evidence type="ECO:0000313" key="4">
    <source>
        <dbReference type="EMBL" id="EHR38089.1"/>
    </source>
</evidence>
<comment type="catalytic activity">
    <reaction evidence="3">
        <text>(R)-mevalonate + 2 NAD(+) + CoA = (3S)-3-hydroxy-3-methylglutaryl-CoA + 2 NADH + 2 H(+)</text>
        <dbReference type="Rhea" id="RHEA:14833"/>
        <dbReference type="ChEBI" id="CHEBI:15378"/>
        <dbReference type="ChEBI" id="CHEBI:36464"/>
        <dbReference type="ChEBI" id="CHEBI:43074"/>
        <dbReference type="ChEBI" id="CHEBI:57287"/>
        <dbReference type="ChEBI" id="CHEBI:57540"/>
        <dbReference type="ChEBI" id="CHEBI:57945"/>
        <dbReference type="EC" id="1.1.1.88"/>
    </reaction>
</comment>
<dbReference type="EMBL" id="AGEG01000002">
    <property type="protein sequence ID" value="EHR38089.1"/>
    <property type="molecule type" value="Genomic_DNA"/>
</dbReference>
<keyword evidence="3" id="KW-0520">NAD</keyword>
<dbReference type="eggNOG" id="COG1257">
    <property type="taxonomic scope" value="Bacteria"/>
</dbReference>
<reference evidence="4 5" key="1">
    <citation type="submission" date="2012-01" db="EMBL/GenBank/DDBJ databases">
        <title>The Genome Sequence of Facklamia languida CCUG 37842.</title>
        <authorList>
            <consortium name="The Broad Institute Genome Sequencing Platform"/>
            <person name="Earl A."/>
            <person name="Ward D."/>
            <person name="Feldgarden M."/>
            <person name="Gevers D."/>
            <person name="Huys G."/>
            <person name="Young S.K."/>
            <person name="Zeng Q."/>
            <person name="Gargeya S."/>
            <person name="Fitzgerald M."/>
            <person name="Haas B."/>
            <person name="Abouelleil A."/>
            <person name="Alvarado L."/>
            <person name="Arachchi H.M."/>
            <person name="Berlin A."/>
            <person name="Chapman S.B."/>
            <person name="Gearin G."/>
            <person name="Goldberg J."/>
            <person name="Griggs A."/>
            <person name="Gujja S."/>
            <person name="Hansen M."/>
            <person name="Heiman D."/>
            <person name="Howarth C."/>
            <person name="Larimer J."/>
            <person name="Lui A."/>
            <person name="MacDonald P.J.P."/>
            <person name="McCowen C."/>
            <person name="Montmayeur A."/>
            <person name="Murphy C."/>
            <person name="Neiman D."/>
            <person name="Pearson M."/>
            <person name="Priest M."/>
            <person name="Roberts A."/>
            <person name="Saif S."/>
            <person name="Shea T."/>
            <person name="Sisk P."/>
            <person name="Stolte C."/>
            <person name="Sykes S."/>
            <person name="Wortman J."/>
            <person name="Nusbaum C."/>
            <person name="Birren B."/>
        </authorList>
    </citation>
    <scope>NUCLEOTIDE SEQUENCE [LARGE SCALE GENOMIC DNA]</scope>
    <source>
        <strain evidence="4 5">CCUG 37842</strain>
    </source>
</reference>
<dbReference type="RefSeq" id="WP_006308051.1">
    <property type="nucleotide sequence ID" value="NZ_JH601133.1"/>
</dbReference>
<keyword evidence="5" id="KW-1185">Reference proteome</keyword>
<comment type="pathway">
    <text evidence="3">Metabolic intermediate metabolism; (R)-mevalonate degradation; (S)-3-hydroxy-3-methylglutaryl-CoA from (R)-mevalonate: step 1/1.</text>
</comment>
<organism evidence="4 5">
    <name type="scientific">Facklamia languida CCUG 37842</name>
    <dbReference type="NCBI Taxonomy" id="883113"/>
    <lineage>
        <taxon>Bacteria</taxon>
        <taxon>Bacillati</taxon>
        <taxon>Bacillota</taxon>
        <taxon>Bacilli</taxon>
        <taxon>Lactobacillales</taxon>
        <taxon>Aerococcaceae</taxon>
        <taxon>Facklamia</taxon>
    </lineage>
</organism>
<protein>
    <recommendedName>
        <fullName evidence="3">3-hydroxy-3-methylglutaryl coenzyme A reductase</fullName>
        <shortName evidence="3">HMG-CoA reductase</shortName>
        <ecNumber evidence="3">1.1.1.88</ecNumber>
    </recommendedName>
</protein>
<sequence>MTFNKFYQQPIDRRRHLVEAYQSHPLGYTPMSDEIGDRMVENYLYPYSLPLGVAQHFKINDRDYLIPMAIEEPSVIAAASNGAKRLGNIQAEAGAKVLTGQMILIPQTDRLPQDWLADRQEAWLDIARQASPSMVRRGGGPLALRGQRLQKEATSYDCYYLDYDPVDAMGANQLNQVLEWIGPIIAQETQGDLLMAILSNYSPDSLITARAQLPVSSLNRNHQEAFRMAHRIVQASDYAQLDPYRAVTHNKGIMNGVDALMIATGNDWRAIEAGVHAYACHEGDYQPLSHWSLSADDQYLLGEIALPLQVATVGGTLAVHPNAQWALNLLGQPDARTLGEIAASLGLAQNFAALRALVGQGIQQGHMALHARSLALQVGAQPDEIDRLVEDLQGQTLINRQVAKELLDKIRHSLDNEKD</sequence>
<evidence type="ECO:0000313" key="5">
    <source>
        <dbReference type="Proteomes" id="UP000006190"/>
    </source>
</evidence>
<proteinExistence type="inferred from homology"/>
<dbReference type="PANTHER" id="PTHR10572:SF24">
    <property type="entry name" value="3-HYDROXY-3-METHYLGLUTARYL-COENZYME A REDUCTASE"/>
    <property type="match status" value="1"/>
</dbReference>
<dbReference type="NCBIfam" id="TIGR00532">
    <property type="entry name" value="HMG_CoA_R_NAD"/>
    <property type="match status" value="1"/>
</dbReference>
<comment type="caution">
    <text evidence="4">The sequence shown here is derived from an EMBL/GenBank/DDBJ whole genome shotgun (WGS) entry which is preliminary data.</text>
</comment>
<comment type="similarity">
    <text evidence="1 3">Belongs to the HMG-CoA reductase family.</text>
</comment>
<dbReference type="PATRIC" id="fig|883113.3.peg.170"/>
<dbReference type="Gene3D" id="1.10.8.660">
    <property type="match status" value="1"/>
</dbReference>
<dbReference type="Gene3D" id="3.30.70.420">
    <property type="entry name" value="Hydroxymethylglutaryl-CoA reductase, class I/II, NAD/NADP-binding domain"/>
    <property type="match status" value="1"/>
</dbReference>
<dbReference type="InterPro" id="IPR004553">
    <property type="entry name" value="HMG_CoA_Rdtase_bac-typ"/>
</dbReference>
<evidence type="ECO:0000256" key="2">
    <source>
        <dbReference type="ARBA" id="ARBA00023002"/>
    </source>
</evidence>
<dbReference type="InterPro" id="IPR009029">
    <property type="entry name" value="HMG_CoA_Rdtase_sub-bd_dom_sf"/>
</dbReference>
<dbReference type="GO" id="GO:0015936">
    <property type="term" value="P:coenzyme A metabolic process"/>
    <property type="evidence" value="ECO:0007669"/>
    <property type="project" value="InterPro"/>
</dbReference>
<dbReference type="STRING" id="883113.HMPREF9708_00173"/>
<dbReference type="GO" id="GO:0004420">
    <property type="term" value="F:hydroxymethylglutaryl-CoA reductase (NADPH) activity"/>
    <property type="evidence" value="ECO:0007669"/>
    <property type="project" value="InterPro"/>
</dbReference>
<dbReference type="SUPFAM" id="SSF55035">
    <property type="entry name" value="NAD-binding domain of HMG-CoA reductase"/>
    <property type="match status" value="1"/>
</dbReference>
<dbReference type="SUPFAM" id="SSF56542">
    <property type="entry name" value="Substrate-binding domain of HMG-CoA reductase"/>
    <property type="match status" value="1"/>
</dbReference>
<dbReference type="PROSITE" id="PS50065">
    <property type="entry name" value="HMG_COA_REDUCTASE_4"/>
    <property type="match status" value="1"/>
</dbReference>
<dbReference type="InterPro" id="IPR002202">
    <property type="entry name" value="HMG_CoA_Rdtase"/>
</dbReference>
<accession>H3NH34</accession>
<dbReference type="PANTHER" id="PTHR10572">
    <property type="entry name" value="3-HYDROXY-3-METHYLGLUTARYL-COENZYME A REDUCTASE"/>
    <property type="match status" value="1"/>
</dbReference>
<keyword evidence="2 3" id="KW-0560">Oxidoreductase</keyword>
<gene>
    <name evidence="4" type="ORF">HMPREF9708_00173</name>
</gene>
<evidence type="ECO:0000256" key="3">
    <source>
        <dbReference type="RuleBase" id="RU361219"/>
    </source>
</evidence>
<dbReference type="Pfam" id="PF00368">
    <property type="entry name" value="HMG-CoA_red"/>
    <property type="match status" value="1"/>
</dbReference>
<dbReference type="AlphaFoldDB" id="H3NH34"/>
<dbReference type="UniPathway" id="UPA00257">
    <property type="reaction ID" value="UER00367"/>
</dbReference>